<evidence type="ECO:0000313" key="8">
    <source>
        <dbReference type="EMBL" id="CAH1253712.1"/>
    </source>
</evidence>
<dbReference type="Pfam" id="PF16563">
    <property type="entry name" value="P66_CC"/>
    <property type="match status" value="1"/>
</dbReference>
<feature type="compositionally biased region" description="Basic and acidic residues" evidence="6">
    <location>
        <begin position="17"/>
        <end position="31"/>
    </location>
</feature>
<comment type="subcellular location">
    <subcellularLocation>
        <location evidence="1">Nucleus</location>
    </subcellularLocation>
</comment>
<dbReference type="Gene3D" id="6.10.250.1650">
    <property type="match status" value="1"/>
</dbReference>
<evidence type="ECO:0000256" key="6">
    <source>
        <dbReference type="SAM" id="MobiDB-lite"/>
    </source>
</evidence>
<keyword evidence="4" id="KW-0804">Transcription</keyword>
<dbReference type="InterPro" id="IPR032346">
    <property type="entry name" value="P66_CC"/>
</dbReference>
<evidence type="ECO:0000259" key="7">
    <source>
        <dbReference type="Pfam" id="PF16563"/>
    </source>
</evidence>
<reference evidence="8" key="1">
    <citation type="submission" date="2022-01" db="EMBL/GenBank/DDBJ databases">
        <authorList>
            <person name="Braso-Vives M."/>
        </authorList>
    </citation>
    <scope>NUCLEOTIDE SEQUENCE</scope>
</reference>
<name>A0A8J9ZFL6_BRALA</name>
<accession>A0A8J9ZFL6</accession>
<dbReference type="EMBL" id="OV696687">
    <property type="protein sequence ID" value="CAH1253712.1"/>
    <property type="molecule type" value="Genomic_DNA"/>
</dbReference>
<keyword evidence="3" id="KW-0175">Coiled coil</keyword>
<dbReference type="AlphaFoldDB" id="A0A8J9ZFL6"/>
<feature type="region of interest" description="Disordered" evidence="6">
    <location>
        <begin position="295"/>
        <end position="329"/>
    </location>
</feature>
<feature type="region of interest" description="Disordered" evidence="6">
    <location>
        <begin position="414"/>
        <end position="439"/>
    </location>
</feature>
<feature type="compositionally biased region" description="Basic and acidic residues" evidence="6">
    <location>
        <begin position="239"/>
        <end position="266"/>
    </location>
</feature>
<evidence type="ECO:0000256" key="3">
    <source>
        <dbReference type="ARBA" id="ARBA00023054"/>
    </source>
</evidence>
<evidence type="ECO:0000256" key="1">
    <source>
        <dbReference type="ARBA" id="ARBA00004123"/>
    </source>
</evidence>
<feature type="compositionally biased region" description="Basic residues" evidence="6">
    <location>
        <begin position="621"/>
        <end position="635"/>
    </location>
</feature>
<dbReference type="GO" id="GO:0000122">
    <property type="term" value="P:negative regulation of transcription by RNA polymerase II"/>
    <property type="evidence" value="ECO:0007669"/>
    <property type="project" value="InterPro"/>
</dbReference>
<keyword evidence="5" id="KW-0539">Nucleus</keyword>
<dbReference type="GO" id="GO:0016581">
    <property type="term" value="C:NuRD complex"/>
    <property type="evidence" value="ECO:0007669"/>
    <property type="project" value="TreeGrafter"/>
</dbReference>
<evidence type="ECO:0000256" key="4">
    <source>
        <dbReference type="ARBA" id="ARBA00023163"/>
    </source>
</evidence>
<dbReference type="Proteomes" id="UP000838412">
    <property type="component" value="Chromosome 2"/>
</dbReference>
<feature type="region of interest" description="Disordered" evidence="6">
    <location>
        <begin position="586"/>
        <end position="638"/>
    </location>
</feature>
<dbReference type="OrthoDB" id="8186989at2759"/>
<feature type="compositionally biased region" description="Basic and acidic residues" evidence="6">
    <location>
        <begin position="107"/>
        <end position="131"/>
    </location>
</feature>
<organism evidence="8 9">
    <name type="scientific">Branchiostoma lanceolatum</name>
    <name type="common">Common lancelet</name>
    <name type="synonym">Amphioxus lanceolatum</name>
    <dbReference type="NCBI Taxonomy" id="7740"/>
    <lineage>
        <taxon>Eukaryota</taxon>
        <taxon>Metazoa</taxon>
        <taxon>Chordata</taxon>
        <taxon>Cephalochordata</taxon>
        <taxon>Leptocardii</taxon>
        <taxon>Amphioxiformes</taxon>
        <taxon>Branchiostomatidae</taxon>
        <taxon>Branchiostoma</taxon>
    </lineage>
</organism>
<gene>
    <name evidence="8" type="primary">GATAD2A</name>
    <name evidence="8" type="ORF">BLAG_LOCUS13381</name>
</gene>
<feature type="compositionally biased region" description="Low complexity" evidence="6">
    <location>
        <begin position="590"/>
        <end position="620"/>
    </location>
</feature>
<feature type="compositionally biased region" description="Basic and acidic residues" evidence="6">
    <location>
        <begin position="171"/>
        <end position="201"/>
    </location>
</feature>
<keyword evidence="2" id="KW-0805">Transcription regulation</keyword>
<dbReference type="PANTHER" id="PTHR13455:SF7">
    <property type="entry name" value="SIMJANG, ISOFORM E"/>
    <property type="match status" value="1"/>
</dbReference>
<dbReference type="InterPro" id="IPR040386">
    <property type="entry name" value="P66"/>
</dbReference>
<feature type="domain" description="Transcriptional repressor p66 coiled-coil MBD2-interaction" evidence="7">
    <location>
        <begin position="260"/>
        <end position="301"/>
    </location>
</feature>
<feature type="compositionally biased region" description="Acidic residues" evidence="6">
    <location>
        <begin position="65"/>
        <end position="81"/>
    </location>
</feature>
<feature type="compositionally biased region" description="Low complexity" evidence="6">
    <location>
        <begin position="142"/>
        <end position="155"/>
    </location>
</feature>
<proteinExistence type="predicted"/>
<feature type="compositionally biased region" description="Polar residues" evidence="6">
    <location>
        <begin position="414"/>
        <end position="434"/>
    </location>
</feature>
<protein>
    <submittedName>
        <fullName evidence="8">GATAD2A protein</fullName>
    </submittedName>
</protein>
<sequence>MDSSPKPTESEAANAEVPDKSELQEEPEKASEQPSPSKRPFEKDDSDQEETADAQAAKKPKLDTDAETEVDAAEAETEVDAEATTSPEQSAEANAKPDAESDAEPAAEPKESTDSKTVEEGTTESDSKARPSENNTEDDASQDSMQSMSSKSSKQNPDSTTNEQEVLDFSRSGRDADDSESDSERRTTNDIKKEPVDHMDTSEAVNGDANRTEPSSRASSPDCIVLSDDSDSKSPVTNGHDEDAASKSANKAEKQNGRMSPEDHDKVIKKLKEELKSEEAKLILLKKIRQSQVQVQRENTAPGGKVAIPRQPTGSGPPPLVRGGQQPNQRGQVGMPQLMRGPMVQQARQQGPPPLIMAPRVTTPSGMNANNMVGMRGTNINIIPLQMIRPVNQNSVAVTTSNLSGSYQPIQVHQVASQHPGTPPSQQQQNDPQTAASRQAAAKLALRKQLEKTLLQIPPPKPPPPELTFLPSAANNEFICLIGLEAVVNNILDMQDPSRNAVRAQPEPLFCKQCKTDFSAMWKQEKPGSPTVICEQCVTTNQKKALKAEHTNRLKTAFVKVSSVMDLQTSADHYLALQQEQEIEQRMNQTLPTSSSTPSSSSPANLTTTHQHQLQQLRTHQQVRSRGRGRGRGRGRAGLLQAHSRQYHQSRSGNSHVFSQHFGQASNMQPGMFPYQVVQNKPSSAADRHREYLLDMIPSRSLPQTTISWKQ</sequence>
<evidence type="ECO:0000256" key="5">
    <source>
        <dbReference type="ARBA" id="ARBA00023242"/>
    </source>
</evidence>
<feature type="region of interest" description="Disordered" evidence="6">
    <location>
        <begin position="1"/>
        <end position="266"/>
    </location>
</feature>
<dbReference type="PANTHER" id="PTHR13455">
    <property type="entry name" value="TRANSCRIPTIONAL REPRESSOR P66-RELATED"/>
    <property type="match status" value="1"/>
</dbReference>
<keyword evidence="9" id="KW-1185">Reference proteome</keyword>
<evidence type="ECO:0000256" key="2">
    <source>
        <dbReference type="ARBA" id="ARBA00023015"/>
    </source>
</evidence>
<evidence type="ECO:0000313" key="9">
    <source>
        <dbReference type="Proteomes" id="UP000838412"/>
    </source>
</evidence>